<organism evidence="3 4">
    <name type="scientific">Neorhodopirellula pilleata</name>
    <dbReference type="NCBI Taxonomy" id="2714738"/>
    <lineage>
        <taxon>Bacteria</taxon>
        <taxon>Pseudomonadati</taxon>
        <taxon>Planctomycetota</taxon>
        <taxon>Planctomycetia</taxon>
        <taxon>Pirellulales</taxon>
        <taxon>Pirellulaceae</taxon>
        <taxon>Neorhodopirellula</taxon>
    </lineage>
</organism>
<sequence precursor="true">MRTLLALSLVAVLAVTSFAEEKPKGKKKGQPQANPMVAKLMTSLKEIGLSDDQMTQVKAAAEKFQSTVKETREAGLSAEVNKKYTTAMKEAREAGLKGKELAAKAKESVSEEEAALMQKVQDATVQMKKAVAGVLTQEQMEALPEAVRKQLQTGPAGKGGPAKGKKKKDAA</sequence>
<gene>
    <name evidence="3" type="ORF">Pla100_50830</name>
</gene>
<proteinExistence type="predicted"/>
<dbReference type="EMBL" id="SJPM01000014">
    <property type="protein sequence ID" value="TWT91664.1"/>
    <property type="molecule type" value="Genomic_DNA"/>
</dbReference>
<accession>A0A5C5ZVS2</accession>
<dbReference type="Proteomes" id="UP000316213">
    <property type="component" value="Unassembled WGS sequence"/>
</dbReference>
<feature type="signal peptide" evidence="2">
    <location>
        <begin position="1"/>
        <end position="19"/>
    </location>
</feature>
<evidence type="ECO:0000256" key="2">
    <source>
        <dbReference type="SAM" id="SignalP"/>
    </source>
</evidence>
<feature type="region of interest" description="Disordered" evidence="1">
    <location>
        <begin position="145"/>
        <end position="171"/>
    </location>
</feature>
<evidence type="ECO:0000256" key="1">
    <source>
        <dbReference type="SAM" id="MobiDB-lite"/>
    </source>
</evidence>
<dbReference type="RefSeq" id="WP_146581077.1">
    <property type="nucleotide sequence ID" value="NZ_SJPM01000014.1"/>
</dbReference>
<evidence type="ECO:0000313" key="3">
    <source>
        <dbReference type="EMBL" id="TWT91664.1"/>
    </source>
</evidence>
<reference evidence="3 4" key="1">
    <citation type="submission" date="2019-02" db="EMBL/GenBank/DDBJ databases">
        <title>Deep-cultivation of Planctomycetes and their phenomic and genomic characterization uncovers novel biology.</title>
        <authorList>
            <person name="Wiegand S."/>
            <person name="Jogler M."/>
            <person name="Boedeker C."/>
            <person name="Pinto D."/>
            <person name="Vollmers J."/>
            <person name="Rivas-Marin E."/>
            <person name="Kohn T."/>
            <person name="Peeters S.H."/>
            <person name="Heuer A."/>
            <person name="Rast P."/>
            <person name="Oberbeckmann S."/>
            <person name="Bunk B."/>
            <person name="Jeske O."/>
            <person name="Meyerdierks A."/>
            <person name="Storesund J.E."/>
            <person name="Kallscheuer N."/>
            <person name="Luecker S."/>
            <person name="Lage O.M."/>
            <person name="Pohl T."/>
            <person name="Merkel B.J."/>
            <person name="Hornburger P."/>
            <person name="Mueller R.-W."/>
            <person name="Bruemmer F."/>
            <person name="Labrenz M."/>
            <person name="Spormann A.M."/>
            <person name="Op Den Camp H."/>
            <person name="Overmann J."/>
            <person name="Amann R."/>
            <person name="Jetten M.S.M."/>
            <person name="Mascher T."/>
            <person name="Medema M.H."/>
            <person name="Devos D.P."/>
            <person name="Kaster A.-K."/>
            <person name="Ovreas L."/>
            <person name="Rohde M."/>
            <person name="Galperin M.Y."/>
            <person name="Jogler C."/>
        </authorList>
    </citation>
    <scope>NUCLEOTIDE SEQUENCE [LARGE SCALE GENOMIC DNA]</scope>
    <source>
        <strain evidence="3 4">Pla100</strain>
    </source>
</reference>
<comment type="caution">
    <text evidence="3">The sequence shown here is derived from an EMBL/GenBank/DDBJ whole genome shotgun (WGS) entry which is preliminary data.</text>
</comment>
<feature type="chain" id="PRO_5022671022" description="LTXXQ motif protein" evidence="2">
    <location>
        <begin position="20"/>
        <end position="171"/>
    </location>
</feature>
<dbReference type="OrthoDB" id="286193at2"/>
<evidence type="ECO:0000313" key="4">
    <source>
        <dbReference type="Proteomes" id="UP000316213"/>
    </source>
</evidence>
<keyword evidence="4" id="KW-1185">Reference proteome</keyword>
<protein>
    <recommendedName>
        <fullName evidence="5">LTXXQ motif protein</fullName>
    </recommendedName>
</protein>
<dbReference type="AlphaFoldDB" id="A0A5C5ZVS2"/>
<dbReference type="Gene3D" id="1.20.120.1490">
    <property type="match status" value="1"/>
</dbReference>
<keyword evidence="2" id="KW-0732">Signal</keyword>
<name>A0A5C5ZVS2_9BACT</name>
<evidence type="ECO:0008006" key="5">
    <source>
        <dbReference type="Google" id="ProtNLM"/>
    </source>
</evidence>